<organism evidence="5 6">
    <name type="scientific">Litorihabitans aurantiacus</name>
    <dbReference type="NCBI Taxonomy" id="1930061"/>
    <lineage>
        <taxon>Bacteria</taxon>
        <taxon>Bacillati</taxon>
        <taxon>Actinomycetota</taxon>
        <taxon>Actinomycetes</taxon>
        <taxon>Micrococcales</taxon>
        <taxon>Beutenbergiaceae</taxon>
        <taxon>Litorihabitans</taxon>
    </lineage>
</organism>
<keyword evidence="2" id="KW-0547">Nucleotide-binding</keyword>
<evidence type="ECO:0000256" key="4">
    <source>
        <dbReference type="SAM" id="MobiDB-lite"/>
    </source>
</evidence>
<dbReference type="InterPro" id="IPR005762">
    <property type="entry name" value="MurD"/>
</dbReference>
<dbReference type="GO" id="GO:0005524">
    <property type="term" value="F:ATP binding"/>
    <property type="evidence" value="ECO:0007669"/>
    <property type="project" value="UniProtKB-KW"/>
</dbReference>
<reference evidence="5" key="2">
    <citation type="submission" date="2023-02" db="EMBL/GenBank/DDBJ databases">
        <authorList>
            <person name="Sun Q."/>
            <person name="Mori K."/>
        </authorList>
    </citation>
    <scope>NUCLEOTIDE SEQUENCE</scope>
    <source>
        <strain evidence="5">NBRC 112290</strain>
    </source>
</reference>
<proteinExistence type="predicted"/>
<keyword evidence="6" id="KW-1185">Reference proteome</keyword>
<dbReference type="GO" id="GO:0008764">
    <property type="term" value="F:UDP-N-acetylmuramoylalanine-D-glutamate ligase activity"/>
    <property type="evidence" value="ECO:0007669"/>
    <property type="project" value="InterPro"/>
</dbReference>
<evidence type="ECO:0000313" key="6">
    <source>
        <dbReference type="Proteomes" id="UP001157161"/>
    </source>
</evidence>
<dbReference type="SUPFAM" id="SSF51984">
    <property type="entry name" value="MurCD N-terminal domain"/>
    <property type="match status" value="1"/>
</dbReference>
<dbReference type="Gene3D" id="3.40.50.720">
    <property type="entry name" value="NAD(P)-binding Rossmann-like Domain"/>
    <property type="match status" value="1"/>
</dbReference>
<feature type="region of interest" description="Disordered" evidence="4">
    <location>
        <begin position="180"/>
        <end position="256"/>
    </location>
</feature>
<dbReference type="Gene3D" id="3.40.1190.10">
    <property type="entry name" value="Mur-like, catalytic domain"/>
    <property type="match status" value="1"/>
</dbReference>
<feature type="compositionally biased region" description="Low complexity" evidence="4">
    <location>
        <begin position="192"/>
        <end position="225"/>
    </location>
</feature>
<feature type="compositionally biased region" description="Basic residues" evidence="4">
    <location>
        <begin position="181"/>
        <end position="191"/>
    </location>
</feature>
<evidence type="ECO:0000256" key="1">
    <source>
        <dbReference type="ARBA" id="ARBA00022598"/>
    </source>
</evidence>
<dbReference type="AlphaFoldDB" id="A0AA38CTC0"/>
<dbReference type="InterPro" id="IPR036565">
    <property type="entry name" value="Mur-like_cat_sf"/>
</dbReference>
<dbReference type="PANTHER" id="PTHR43692">
    <property type="entry name" value="UDP-N-ACETYLMURAMOYLALANINE--D-GLUTAMATE LIGASE"/>
    <property type="match status" value="1"/>
</dbReference>
<dbReference type="PANTHER" id="PTHR43692:SF1">
    <property type="entry name" value="UDP-N-ACETYLMURAMOYLALANINE--D-GLUTAMATE LIGASE"/>
    <property type="match status" value="1"/>
</dbReference>
<keyword evidence="1" id="KW-0436">Ligase</keyword>
<evidence type="ECO:0000256" key="3">
    <source>
        <dbReference type="ARBA" id="ARBA00022840"/>
    </source>
</evidence>
<sequence>MSDPLALRGTAAREALRGARVAVVGLGLTGAAAARTLHALGADVVALDSRPEVAARTAAQLPGVRVLAGDGESALARALLDSGARLAVVSPGIPLASPLLALPRAAGVRLITEFDLAWMIRLDDAPWFFVTGTNGKTTTAQMTSALLRAGGLHAPPLGNMGVAVSTVALEGVADDAGVVRAPRRGRSRSRRCSCTTPRSRARSRASASTSPRTTSTTSAPWSATAPPRPRSTAGPRGRASTPPGSQARGRWSRRPR</sequence>
<reference evidence="5" key="1">
    <citation type="journal article" date="2014" name="Int. J. Syst. Evol. Microbiol.">
        <title>Complete genome sequence of Corynebacterium casei LMG S-19264T (=DSM 44701T), isolated from a smear-ripened cheese.</title>
        <authorList>
            <consortium name="US DOE Joint Genome Institute (JGI-PGF)"/>
            <person name="Walter F."/>
            <person name="Albersmeier A."/>
            <person name="Kalinowski J."/>
            <person name="Ruckert C."/>
        </authorList>
    </citation>
    <scope>NUCLEOTIDE SEQUENCE</scope>
    <source>
        <strain evidence="5">NBRC 112290</strain>
    </source>
</reference>
<evidence type="ECO:0008006" key="7">
    <source>
        <dbReference type="Google" id="ProtNLM"/>
    </source>
</evidence>
<gene>
    <name evidence="5" type="ORF">GCM10025875_17140</name>
</gene>
<dbReference type="Proteomes" id="UP001157161">
    <property type="component" value="Unassembled WGS sequence"/>
</dbReference>
<accession>A0AA38CTC0</accession>
<evidence type="ECO:0000256" key="2">
    <source>
        <dbReference type="ARBA" id="ARBA00022741"/>
    </source>
</evidence>
<dbReference type="GO" id="GO:0008360">
    <property type="term" value="P:regulation of cell shape"/>
    <property type="evidence" value="ECO:0007669"/>
    <property type="project" value="InterPro"/>
</dbReference>
<dbReference type="GO" id="GO:0005737">
    <property type="term" value="C:cytoplasm"/>
    <property type="evidence" value="ECO:0007669"/>
    <property type="project" value="InterPro"/>
</dbReference>
<dbReference type="GO" id="GO:0051301">
    <property type="term" value="P:cell division"/>
    <property type="evidence" value="ECO:0007669"/>
    <property type="project" value="InterPro"/>
</dbReference>
<comment type="caution">
    <text evidence="5">The sequence shown here is derived from an EMBL/GenBank/DDBJ whole genome shotgun (WGS) entry which is preliminary data.</text>
</comment>
<name>A0AA38CTC0_9MICO</name>
<keyword evidence="3" id="KW-0067">ATP-binding</keyword>
<evidence type="ECO:0000313" key="5">
    <source>
        <dbReference type="EMBL" id="GMA31722.1"/>
    </source>
</evidence>
<dbReference type="EMBL" id="BSUM01000001">
    <property type="protein sequence ID" value="GMA31722.1"/>
    <property type="molecule type" value="Genomic_DNA"/>
</dbReference>
<dbReference type="SUPFAM" id="SSF53623">
    <property type="entry name" value="MurD-like peptide ligases, catalytic domain"/>
    <property type="match status" value="1"/>
</dbReference>
<dbReference type="Pfam" id="PF21799">
    <property type="entry name" value="MurD-like_N"/>
    <property type="match status" value="1"/>
</dbReference>
<protein>
    <recommendedName>
        <fullName evidence="7">Mur ligase central domain-containing protein</fullName>
    </recommendedName>
</protein>